<dbReference type="Gene3D" id="1.20.58.340">
    <property type="entry name" value="Magnesium transport protein CorA, transmembrane region"/>
    <property type="match status" value="2"/>
</dbReference>
<dbReference type="eggNOG" id="COG0598">
    <property type="taxonomic scope" value="Bacteria"/>
</dbReference>
<keyword evidence="8" id="KW-1185">Reference proteome</keyword>
<evidence type="ECO:0000256" key="3">
    <source>
        <dbReference type="ARBA" id="ARBA00022692"/>
    </source>
</evidence>
<dbReference type="InterPro" id="IPR047199">
    <property type="entry name" value="CorA-like"/>
</dbReference>
<evidence type="ECO:0000256" key="1">
    <source>
        <dbReference type="ARBA" id="ARBA00004141"/>
    </source>
</evidence>
<protein>
    <submittedName>
        <fullName evidence="7">Magnesium/cobalt transporter CorA</fullName>
    </submittedName>
</protein>
<dbReference type="AlphaFoldDB" id="A0A087EBH2"/>
<dbReference type="PANTHER" id="PTHR47891">
    <property type="entry name" value="TRANSPORTER-RELATED"/>
    <property type="match status" value="1"/>
</dbReference>
<feature type="transmembrane region" description="Helical" evidence="6">
    <location>
        <begin position="328"/>
        <end position="346"/>
    </location>
</feature>
<dbReference type="InterPro" id="IPR045861">
    <property type="entry name" value="CorA_cytoplasmic_dom"/>
</dbReference>
<dbReference type="SUPFAM" id="SSF143865">
    <property type="entry name" value="CorA soluble domain-like"/>
    <property type="match status" value="1"/>
</dbReference>
<dbReference type="InterPro" id="IPR045863">
    <property type="entry name" value="CorA_TM1_TM2"/>
</dbReference>
<proteinExistence type="inferred from homology"/>
<dbReference type="CDD" id="cd12827">
    <property type="entry name" value="EcCorA_ZntB-like_u2"/>
    <property type="match status" value="1"/>
</dbReference>
<accession>A0A087EBH2</accession>
<keyword evidence="5 6" id="KW-0472">Membrane</keyword>
<name>A0A087EBH2_9BIFI</name>
<organism evidence="7 8">
    <name type="scientific">Bifidobacterium tsurumiense</name>
    <dbReference type="NCBI Taxonomy" id="356829"/>
    <lineage>
        <taxon>Bacteria</taxon>
        <taxon>Bacillati</taxon>
        <taxon>Actinomycetota</taxon>
        <taxon>Actinomycetes</taxon>
        <taxon>Bifidobacteriales</taxon>
        <taxon>Bifidobacteriaceae</taxon>
        <taxon>Bifidobacterium</taxon>
    </lineage>
</organism>
<dbReference type="EMBL" id="JGZU01000016">
    <property type="protein sequence ID" value="KFJ05123.1"/>
    <property type="molecule type" value="Genomic_DNA"/>
</dbReference>
<evidence type="ECO:0000256" key="6">
    <source>
        <dbReference type="SAM" id="Phobius"/>
    </source>
</evidence>
<feature type="transmembrane region" description="Helical" evidence="6">
    <location>
        <begin position="366"/>
        <end position="386"/>
    </location>
</feature>
<evidence type="ECO:0000256" key="4">
    <source>
        <dbReference type="ARBA" id="ARBA00022989"/>
    </source>
</evidence>
<dbReference type="GO" id="GO:0016020">
    <property type="term" value="C:membrane"/>
    <property type="evidence" value="ECO:0007669"/>
    <property type="project" value="UniProtKB-SubCell"/>
</dbReference>
<gene>
    <name evidence="7" type="ORF">BITS_1664</name>
</gene>
<evidence type="ECO:0000256" key="5">
    <source>
        <dbReference type="ARBA" id="ARBA00023136"/>
    </source>
</evidence>
<evidence type="ECO:0000256" key="2">
    <source>
        <dbReference type="ARBA" id="ARBA00009765"/>
    </source>
</evidence>
<dbReference type="Pfam" id="PF01544">
    <property type="entry name" value="CorA"/>
    <property type="match status" value="1"/>
</dbReference>
<keyword evidence="4 6" id="KW-1133">Transmembrane helix</keyword>
<dbReference type="Gene3D" id="3.30.460.20">
    <property type="entry name" value="CorA soluble domain-like"/>
    <property type="match status" value="1"/>
</dbReference>
<comment type="subcellular location">
    <subcellularLocation>
        <location evidence="1">Membrane</location>
        <topology evidence="1">Multi-pass membrane protein</topology>
    </subcellularLocation>
</comment>
<sequence>MPMKTRKHHAIFHALRAENPRISYGSSAEHELELNFPLVGLQVSTCGLFLSVAYRNAVSACLSDSEMSRKAGERLMLRMFNSINGRVEQIEKPENGSWLCLSAPTDVELTSVSQLTGIDLADLRAPLDDEERSRVDVEDDYTMIIVDIPTVEERNGRDWYETIPLSIILTKDLLITVCMQDTPVLHPFMEGTIRGFNTFMRTRFILQILYRNATMYLRYLRIIDRETDKLEARLRHSMENREILMLLELSKTLVYFTTSLKSNEIVMEKLTFLPRIKRYQEDEDLLDDVITENKQAIEMANIYSGVLANMTDAFASIVSNNLNNVMRIFTIISITLSIPTLIFSMYGMNFQEGGMLGMPLSGSKWGFLIIILISVALAAVVTWMLTRSRLFK</sequence>
<reference evidence="7 8" key="1">
    <citation type="submission" date="2014-03" db="EMBL/GenBank/DDBJ databases">
        <title>Genomics of Bifidobacteria.</title>
        <authorList>
            <person name="Ventura M."/>
            <person name="Milani C."/>
            <person name="Lugli G.A."/>
        </authorList>
    </citation>
    <scope>NUCLEOTIDE SEQUENCE [LARGE SCALE GENOMIC DNA]</scope>
    <source>
        <strain evidence="7 8">JCM 13495</strain>
    </source>
</reference>
<comment type="caution">
    <text evidence="7">The sequence shown here is derived from an EMBL/GenBank/DDBJ whole genome shotgun (WGS) entry which is preliminary data.</text>
</comment>
<comment type="similarity">
    <text evidence="2">Belongs to the CorA metal ion transporter (MIT) (TC 1.A.35) family.</text>
</comment>
<dbReference type="SUPFAM" id="SSF144083">
    <property type="entry name" value="Magnesium transport protein CorA, transmembrane region"/>
    <property type="match status" value="1"/>
</dbReference>
<dbReference type="STRING" id="356829.BITS_1664"/>
<dbReference type="InterPro" id="IPR002523">
    <property type="entry name" value="MgTranspt_CorA/ZnTranspt_ZntB"/>
</dbReference>
<dbReference type="PANTHER" id="PTHR47891:SF2">
    <property type="entry name" value="MAGNESIUM AND COBALT TRANSPORTER"/>
    <property type="match status" value="1"/>
</dbReference>
<dbReference type="Proteomes" id="UP000029080">
    <property type="component" value="Unassembled WGS sequence"/>
</dbReference>
<dbReference type="GO" id="GO:0046873">
    <property type="term" value="F:metal ion transmembrane transporter activity"/>
    <property type="evidence" value="ECO:0007669"/>
    <property type="project" value="InterPro"/>
</dbReference>
<evidence type="ECO:0000313" key="8">
    <source>
        <dbReference type="Proteomes" id="UP000029080"/>
    </source>
</evidence>
<keyword evidence="3 6" id="KW-0812">Transmembrane</keyword>
<evidence type="ECO:0000313" key="7">
    <source>
        <dbReference type="EMBL" id="KFJ05123.1"/>
    </source>
</evidence>